<accession>A0ABU1PI22</accession>
<comment type="caution">
    <text evidence="2">The sequence shown here is derived from an EMBL/GenBank/DDBJ whole genome shotgun (WGS) entry which is preliminary data.</text>
</comment>
<evidence type="ECO:0000313" key="3">
    <source>
        <dbReference type="Proteomes" id="UP001260715"/>
    </source>
</evidence>
<dbReference type="EMBL" id="JAVDSJ010000005">
    <property type="protein sequence ID" value="MDR6585499.1"/>
    <property type="molecule type" value="Genomic_DNA"/>
</dbReference>
<protein>
    <submittedName>
        <fullName evidence="2">Uncharacterized protein</fullName>
    </submittedName>
</protein>
<dbReference type="RefSeq" id="WP_158243267.1">
    <property type="nucleotide sequence ID" value="NZ_CP049139.1"/>
</dbReference>
<reference evidence="2 3" key="1">
    <citation type="submission" date="2023-07" db="EMBL/GenBank/DDBJ databases">
        <title>Sorghum-associated microbial communities from plants grown in Nebraska, USA.</title>
        <authorList>
            <person name="Schachtman D."/>
        </authorList>
    </citation>
    <scope>NUCLEOTIDE SEQUENCE [LARGE SCALE GENOMIC DNA]</scope>
    <source>
        <strain evidence="2 3">596</strain>
    </source>
</reference>
<feature type="signal peptide" evidence="1">
    <location>
        <begin position="1"/>
        <end position="22"/>
    </location>
</feature>
<evidence type="ECO:0000313" key="2">
    <source>
        <dbReference type="EMBL" id="MDR6585499.1"/>
    </source>
</evidence>
<gene>
    <name evidence="2" type="ORF">J2W50_003717</name>
</gene>
<dbReference type="Proteomes" id="UP001260715">
    <property type="component" value="Unassembled WGS sequence"/>
</dbReference>
<evidence type="ECO:0000256" key="1">
    <source>
        <dbReference type="SAM" id="SignalP"/>
    </source>
</evidence>
<name>A0ABU1PI22_9BURK</name>
<organism evidence="2 3">
    <name type="scientific">Herbaspirillum frisingense</name>
    <dbReference type="NCBI Taxonomy" id="92645"/>
    <lineage>
        <taxon>Bacteria</taxon>
        <taxon>Pseudomonadati</taxon>
        <taxon>Pseudomonadota</taxon>
        <taxon>Betaproteobacteria</taxon>
        <taxon>Burkholderiales</taxon>
        <taxon>Oxalobacteraceae</taxon>
        <taxon>Herbaspirillum</taxon>
    </lineage>
</organism>
<sequence length="48" mass="5435">MRFYLFYFVAVVSLMASTVAEAATAGQYHSPDEWWFFQVMGALGGFSF</sequence>
<feature type="chain" id="PRO_5045410181" evidence="1">
    <location>
        <begin position="23"/>
        <end position="48"/>
    </location>
</feature>
<keyword evidence="3" id="KW-1185">Reference proteome</keyword>
<keyword evidence="1" id="KW-0732">Signal</keyword>
<proteinExistence type="predicted"/>